<name>A0ACA9NMW8_9GLOM</name>
<evidence type="ECO:0000313" key="2">
    <source>
        <dbReference type="Proteomes" id="UP000789920"/>
    </source>
</evidence>
<keyword evidence="2" id="KW-1185">Reference proteome</keyword>
<sequence length="61" mass="7049">DLGEEDVFRKKGMIEIEDLESFIEIRDLENLVGVRGFVETKNFVIVQSLIKIKILLESLLN</sequence>
<dbReference type="EMBL" id="CAJVQC010015460">
    <property type="protein sequence ID" value="CAG8667408.1"/>
    <property type="molecule type" value="Genomic_DNA"/>
</dbReference>
<proteinExistence type="predicted"/>
<comment type="caution">
    <text evidence="1">The sequence shown here is derived from an EMBL/GenBank/DDBJ whole genome shotgun (WGS) entry which is preliminary data.</text>
</comment>
<protein>
    <submittedName>
        <fullName evidence="1">17602_t:CDS:1</fullName>
    </submittedName>
</protein>
<dbReference type="Proteomes" id="UP000789920">
    <property type="component" value="Unassembled WGS sequence"/>
</dbReference>
<gene>
    <name evidence="1" type="ORF">RPERSI_LOCUS8531</name>
</gene>
<organism evidence="1 2">
    <name type="scientific">Racocetra persica</name>
    <dbReference type="NCBI Taxonomy" id="160502"/>
    <lineage>
        <taxon>Eukaryota</taxon>
        <taxon>Fungi</taxon>
        <taxon>Fungi incertae sedis</taxon>
        <taxon>Mucoromycota</taxon>
        <taxon>Glomeromycotina</taxon>
        <taxon>Glomeromycetes</taxon>
        <taxon>Diversisporales</taxon>
        <taxon>Gigasporaceae</taxon>
        <taxon>Racocetra</taxon>
    </lineage>
</organism>
<feature type="non-terminal residue" evidence="1">
    <location>
        <position position="1"/>
    </location>
</feature>
<reference evidence="1" key="1">
    <citation type="submission" date="2021-06" db="EMBL/GenBank/DDBJ databases">
        <authorList>
            <person name="Kallberg Y."/>
            <person name="Tangrot J."/>
            <person name="Rosling A."/>
        </authorList>
    </citation>
    <scope>NUCLEOTIDE SEQUENCE</scope>
    <source>
        <strain evidence="1">MA461A</strain>
    </source>
</reference>
<accession>A0ACA9NMW8</accession>
<evidence type="ECO:0000313" key="1">
    <source>
        <dbReference type="EMBL" id="CAG8667408.1"/>
    </source>
</evidence>